<evidence type="ECO:0000256" key="1">
    <source>
        <dbReference type="ARBA" id="ARBA00001946"/>
    </source>
</evidence>
<comment type="similarity">
    <text evidence="12">Belongs to the CRISPR-associated Cas9 family.</text>
</comment>
<comment type="subunit">
    <text evidence="11 12">Monomer. Binds crRNA and tracrRNA.</text>
</comment>
<evidence type="ECO:0000256" key="11">
    <source>
        <dbReference type="ARBA" id="ARBA00046380"/>
    </source>
</evidence>
<dbReference type="RefSeq" id="WP_214176733.1">
    <property type="nucleotide sequence ID" value="NZ_JAHCVK010000016.1"/>
</dbReference>
<dbReference type="InterPro" id="IPR028629">
    <property type="entry name" value="Cas9"/>
</dbReference>
<keyword evidence="6" id="KW-0460">Magnesium</keyword>
<dbReference type="InterPro" id="IPR036397">
    <property type="entry name" value="RNaseH_sf"/>
</dbReference>
<keyword evidence="15" id="KW-1185">Reference proteome</keyword>
<accession>A0ABS5SHI4</accession>
<evidence type="ECO:0000256" key="5">
    <source>
        <dbReference type="ARBA" id="ARBA00022801"/>
    </source>
</evidence>
<reference evidence="14 15" key="1">
    <citation type="submission" date="2021-05" db="EMBL/GenBank/DDBJ databases">
        <title>The draft genome of Geobacter luticola JCM 17780.</title>
        <authorList>
            <person name="Xu Z."/>
            <person name="Masuda Y."/>
            <person name="Itoh H."/>
            <person name="Senoo K."/>
        </authorList>
    </citation>
    <scope>NUCLEOTIDE SEQUENCE [LARGE SCALE GENOMIC DNA]</scope>
    <source>
        <strain evidence="14 15">JCM 17780</strain>
    </source>
</reference>
<dbReference type="InterPro" id="IPR033114">
    <property type="entry name" value="HNH_CAS9"/>
</dbReference>
<proteinExistence type="inferred from homology"/>
<dbReference type="Gene3D" id="3.30.420.10">
    <property type="entry name" value="Ribonuclease H-like superfamily/Ribonuclease H"/>
    <property type="match status" value="3"/>
</dbReference>
<keyword evidence="4 12" id="KW-0255">Endonuclease</keyword>
<dbReference type="EC" id="3.1.-.-" evidence="12"/>
<evidence type="ECO:0000259" key="13">
    <source>
        <dbReference type="PROSITE" id="PS51749"/>
    </source>
</evidence>
<keyword evidence="8 12" id="KW-0051">Antiviral defense</keyword>
<keyword evidence="10" id="KW-0464">Manganese</keyword>
<dbReference type="Pfam" id="PF18541">
    <property type="entry name" value="RuvC_III"/>
    <property type="match status" value="1"/>
</dbReference>
<gene>
    <name evidence="12 14" type="primary">cas9</name>
    <name evidence="14" type="ORF">KI810_16855</name>
</gene>
<keyword evidence="5 12" id="KW-0378">Hydrolase</keyword>
<keyword evidence="7 12" id="KW-0694">RNA-binding</keyword>
<dbReference type="GO" id="GO:0004519">
    <property type="term" value="F:endonuclease activity"/>
    <property type="evidence" value="ECO:0007669"/>
    <property type="project" value="UniProtKB-KW"/>
</dbReference>
<evidence type="ECO:0000313" key="14">
    <source>
        <dbReference type="EMBL" id="MBT0654725.1"/>
    </source>
</evidence>
<evidence type="ECO:0000256" key="6">
    <source>
        <dbReference type="ARBA" id="ARBA00022842"/>
    </source>
</evidence>
<keyword evidence="9 12" id="KW-0238">DNA-binding</keyword>
<dbReference type="Pfam" id="PF13395">
    <property type="entry name" value="HNH_4"/>
    <property type="match status" value="1"/>
</dbReference>
<dbReference type="NCBIfam" id="TIGR01865">
    <property type="entry name" value="cas_Csn1"/>
    <property type="match status" value="1"/>
</dbReference>
<protein>
    <recommendedName>
        <fullName evidence="12">CRISPR-associated endonuclease Cas9</fullName>
        <ecNumber evidence="12">3.1.-.-</ecNumber>
    </recommendedName>
</protein>
<comment type="domain">
    <text evidence="12">Has 2 endonuclease domains. The discontinuous RuvC-like domain cleaves the target DNA noncomplementary to crRNA while the HNH nuclease domain cleaves the target DNA complementary to crRNA.</text>
</comment>
<dbReference type="Proteomes" id="UP000756860">
    <property type="component" value="Unassembled WGS sequence"/>
</dbReference>
<dbReference type="PROSITE" id="PS51749">
    <property type="entry name" value="HNH_CAS9"/>
    <property type="match status" value="1"/>
</dbReference>
<evidence type="ECO:0000256" key="9">
    <source>
        <dbReference type="ARBA" id="ARBA00023125"/>
    </source>
</evidence>
<dbReference type="EMBL" id="JAHCVK010000016">
    <property type="protein sequence ID" value="MBT0654725.1"/>
    <property type="molecule type" value="Genomic_DNA"/>
</dbReference>
<comment type="cofactor">
    <cofactor evidence="1">
        <name>Mg(2+)</name>
        <dbReference type="ChEBI" id="CHEBI:18420"/>
    </cofactor>
</comment>
<evidence type="ECO:0000313" key="15">
    <source>
        <dbReference type="Proteomes" id="UP000756860"/>
    </source>
</evidence>
<feature type="active site" description="For RuvC-like nuclease domain" evidence="12">
    <location>
        <position position="11"/>
    </location>
</feature>
<evidence type="ECO:0000256" key="12">
    <source>
        <dbReference type="HAMAP-Rule" id="MF_01480"/>
    </source>
</evidence>
<evidence type="ECO:0000256" key="2">
    <source>
        <dbReference type="ARBA" id="ARBA00022722"/>
    </source>
</evidence>
<feature type="active site" description="Proton acceptor for HNH nuclease domain" evidence="12">
    <location>
        <position position="626"/>
    </location>
</feature>
<dbReference type="InterPro" id="IPR003615">
    <property type="entry name" value="HNH_nuc"/>
</dbReference>
<comment type="caution">
    <text evidence="14">The sequence shown here is derived from an EMBL/GenBank/DDBJ whole genome shotgun (WGS) entry which is preliminary data.</text>
</comment>
<evidence type="ECO:0000256" key="4">
    <source>
        <dbReference type="ARBA" id="ARBA00022759"/>
    </source>
</evidence>
<sequence>MHTEQLILGLDIGTNSIGWALLKAELVGERFVPVGIEKTGVRIFEAGVAGSIEQGRTESHAKARREARMLRRGVFRDGQRLRRAFRLLQEAGLLPGDPNRSSERDRIVKKLDADLRETWERKLIAEGMDAALVKIAVHHNLPYFLRARGLDEKLELYEIGRTFYQLAQRRGFKSARKNIKGKDDADNDPNTIEKAAKGLQEEMAKVSARTMGEYFARYNPFESVDRKIRGLYTLRAMYEQEFDLLWNSQAQHYPEILTPSFRQNLLYDVYGVFWQRSLKDQSHLVGDCTLEQGEKRAAWALLDAQRFRYLQKLNDTRIIPPDGGEPYRMAPEQYDILASVLDREAGLTMTRAKELLGLTNRFRFNMGEGGETRFVGNRTAAKFIEILGDRWQQLSSELQHRLVADYLKSKDSPAPMQRSITELGLDEKIAKKLAAIKLEPGYCNFSRKALTKLLPHLQEGFDLHDSIVHACYKRLQPEPLDLLPPLMDNEKIAYPPLLQAYGALRKDIRNPVVQRALTELRKVVNAIVRRYGKPAVVRIELARDMKKNDEQRREIWKRNRDQETHRAKAAAELLKECNIADPTRSDIEKVLLWQECGGPTALCPYTGAPMTLTDLFGTHPKFDIEHIIPFSISLDDSFLNKTLCDADYNRRVKANKMPSQLAGVDEMIERLKHWPKSDTRDIKLERFKMEDTTDIEGFVNSQLNDTRYASRLAMDYVGMLYGGKVDVTGRTRVQVGKGQITHHIRNVWRLNTILNDGGQKSRDDHRHHAVDAVAIALTEPKTIKSLSDIAKRAKERGERWFGREKPLFPWQNFMNDVAASIHGLTVSHRVSHKVNTAFHEQTIYSREKEHDGKKYVHIRRTLGGNLRKTDLVNIVDEKIRETVLARLRELGYEPEKIDDQKLLKAFTTSENLPYLLSKTGRQIPVKKVRVRKAETVITVGNNGCERNVSPGSNSHIEIFEVTDNKGKVKWDGWTVNSYEALLRQKNKQPIVNRIGKDDSWKFKMSLAGGDIIELQTAEDKRKLFVIKVISVARVNGKEYPRIMYTPINSAKPERQDSSLLDPLRKQLKCRKVRVSPLGEVYYGND</sequence>
<evidence type="ECO:0000256" key="10">
    <source>
        <dbReference type="ARBA" id="ARBA00023211"/>
    </source>
</evidence>
<dbReference type="InterPro" id="IPR041383">
    <property type="entry name" value="RuvC_III"/>
</dbReference>
<name>A0ABS5SHI4_9BACT</name>
<keyword evidence="3" id="KW-0479">Metal-binding</keyword>
<evidence type="ECO:0000256" key="3">
    <source>
        <dbReference type="ARBA" id="ARBA00022723"/>
    </source>
</evidence>
<comment type="caution">
    <text evidence="12">Lacks conserved residue(s) required for the propagation of feature annotation.</text>
</comment>
<comment type="function">
    <text evidence="12">CRISPR (clustered regularly interspaced short palindromic repeat) is an adaptive immune system that provides protection against mobile genetic elements (viruses, transposable elements and conjugative plasmids). CRISPR clusters contain spacers, sequences complementary to antecedent mobile elements, and target invading nucleic acids. CRISPR clusters are transcribed and processed into CRISPR RNA (crRNA). In type II CRISPR systems correct processing of pre-crRNA requires a trans-encoded small RNA (tracrRNA), endogenous ribonuclease 3 (rnc) and this protein. The tracrRNA serves as a guide for ribonuclease 3-aided processing of pre-crRNA. Subsequently Cas9/crRNA/tracrRNA endonucleolytically cleaves linear or circular dsDNA target complementary to the spacer; Cas9 is inactive in the absence of the 2 guide RNAs (gRNA). Cas9 recognizes the protospacer adjacent motif (PAM) in the CRISPR repeat sequences to help distinguish self versus nonself, as targets within the bacterial CRISPR locus do not have PAMs. PAM recognition is also required for catalytic activity.</text>
</comment>
<feature type="domain" description="HNH Cas9-type" evidence="13">
    <location>
        <begin position="548"/>
        <end position="713"/>
    </location>
</feature>
<evidence type="ECO:0000256" key="7">
    <source>
        <dbReference type="ARBA" id="ARBA00022884"/>
    </source>
</evidence>
<evidence type="ECO:0000256" key="8">
    <source>
        <dbReference type="ARBA" id="ARBA00023118"/>
    </source>
</evidence>
<dbReference type="HAMAP" id="MF_01480">
    <property type="entry name" value="Cas9"/>
    <property type="match status" value="1"/>
</dbReference>
<keyword evidence="2 12" id="KW-0540">Nuclease</keyword>
<organism evidence="14 15">
    <name type="scientific">Geomobilimonas luticola</name>
    <dbReference type="NCBI Taxonomy" id="1114878"/>
    <lineage>
        <taxon>Bacteria</taxon>
        <taxon>Pseudomonadati</taxon>
        <taxon>Thermodesulfobacteriota</taxon>
        <taxon>Desulfuromonadia</taxon>
        <taxon>Geobacterales</taxon>
        <taxon>Geobacteraceae</taxon>
        <taxon>Geomobilimonas</taxon>
    </lineage>
</organism>